<dbReference type="Pfam" id="PF00168">
    <property type="entry name" value="C2"/>
    <property type="match status" value="2"/>
</dbReference>
<dbReference type="Gene3D" id="2.60.40.150">
    <property type="entry name" value="C2 domain"/>
    <property type="match status" value="2"/>
</dbReference>
<dbReference type="AlphaFoldDB" id="A0AAD3H4N3"/>
<protein>
    <recommendedName>
        <fullName evidence="1">C2 domain-containing protein</fullName>
    </recommendedName>
</protein>
<organism evidence="2 3">
    <name type="scientific">Chaetoceros tenuissimus</name>
    <dbReference type="NCBI Taxonomy" id="426638"/>
    <lineage>
        <taxon>Eukaryota</taxon>
        <taxon>Sar</taxon>
        <taxon>Stramenopiles</taxon>
        <taxon>Ochrophyta</taxon>
        <taxon>Bacillariophyta</taxon>
        <taxon>Coscinodiscophyceae</taxon>
        <taxon>Chaetocerotophycidae</taxon>
        <taxon>Chaetocerotales</taxon>
        <taxon>Chaetocerotaceae</taxon>
        <taxon>Chaetoceros</taxon>
    </lineage>
</organism>
<dbReference type="CDD" id="cd00030">
    <property type="entry name" value="C2"/>
    <property type="match status" value="1"/>
</dbReference>
<keyword evidence="3" id="KW-1185">Reference proteome</keyword>
<dbReference type="SUPFAM" id="SSF49562">
    <property type="entry name" value="C2 domain (Calcium/lipid-binding domain, CaLB)"/>
    <property type="match status" value="2"/>
</dbReference>
<accession>A0AAD3H4N3</accession>
<dbReference type="GO" id="GO:0005544">
    <property type="term" value="F:calcium-dependent phospholipid binding"/>
    <property type="evidence" value="ECO:0007669"/>
    <property type="project" value="InterPro"/>
</dbReference>
<gene>
    <name evidence="2" type="ORF">CTEN210_06716</name>
</gene>
<name>A0AAD3H4N3_9STRA</name>
<feature type="domain" description="C2" evidence="1">
    <location>
        <begin position="1"/>
        <end position="106"/>
    </location>
</feature>
<evidence type="ECO:0000259" key="1">
    <source>
        <dbReference type="PROSITE" id="PS50004"/>
    </source>
</evidence>
<dbReference type="SMART" id="SM00239">
    <property type="entry name" value="C2"/>
    <property type="match status" value="2"/>
</dbReference>
<dbReference type="Proteomes" id="UP001054902">
    <property type="component" value="Unassembled WGS sequence"/>
</dbReference>
<dbReference type="PROSITE" id="PS50004">
    <property type="entry name" value="C2"/>
    <property type="match status" value="2"/>
</dbReference>
<proteinExistence type="predicted"/>
<dbReference type="InterPro" id="IPR035892">
    <property type="entry name" value="C2_domain_sf"/>
</dbReference>
<evidence type="ECO:0000313" key="2">
    <source>
        <dbReference type="EMBL" id="GFH50240.1"/>
    </source>
</evidence>
<sequence>MRVQLQLGADKLQNKAGPLKGISDPYAIVTLASTDEELGRTSSIKNCLSPMWTEPIIFDYPDPEENIYISVEIWDDNRDEQDVLMTKTSVFNLKNALDFPEHAHIEDLDHGQLVCHLVPSEETSTVMQFQMRCLDVHNIERGILGFGKTDPFIEIRKVYHYPKTGSKYSHPVYRSEVVFDHLNPIFDPVSITLEQLCDGNPDMSLEITLWDYDKKKRNFIGKTETNVHGLLDAIALDGNGDRSRALEFYKDVYEKLKLRGLLVVMSAKLVDV</sequence>
<dbReference type="InterPro" id="IPR000008">
    <property type="entry name" value="C2_dom"/>
</dbReference>
<dbReference type="PANTHER" id="PTHR10857:SF106">
    <property type="entry name" value="C2 DOMAIN-CONTAINING PROTEIN"/>
    <property type="match status" value="1"/>
</dbReference>
<dbReference type="PANTHER" id="PTHR10857">
    <property type="entry name" value="COPINE"/>
    <property type="match status" value="1"/>
</dbReference>
<comment type="caution">
    <text evidence="2">The sequence shown here is derived from an EMBL/GenBank/DDBJ whole genome shotgun (WGS) entry which is preliminary data.</text>
</comment>
<dbReference type="EMBL" id="BLLK01000038">
    <property type="protein sequence ID" value="GFH50240.1"/>
    <property type="molecule type" value="Genomic_DNA"/>
</dbReference>
<dbReference type="GO" id="GO:0005886">
    <property type="term" value="C:plasma membrane"/>
    <property type="evidence" value="ECO:0007669"/>
    <property type="project" value="TreeGrafter"/>
</dbReference>
<feature type="domain" description="C2" evidence="1">
    <location>
        <begin position="109"/>
        <end position="240"/>
    </location>
</feature>
<dbReference type="InterPro" id="IPR037768">
    <property type="entry name" value="C2B_Copine"/>
</dbReference>
<dbReference type="GO" id="GO:0071277">
    <property type="term" value="P:cellular response to calcium ion"/>
    <property type="evidence" value="ECO:0007669"/>
    <property type="project" value="TreeGrafter"/>
</dbReference>
<dbReference type="CDD" id="cd04047">
    <property type="entry name" value="C2B_Copine"/>
    <property type="match status" value="1"/>
</dbReference>
<evidence type="ECO:0000313" key="3">
    <source>
        <dbReference type="Proteomes" id="UP001054902"/>
    </source>
</evidence>
<reference evidence="2 3" key="1">
    <citation type="journal article" date="2021" name="Sci. Rep.">
        <title>The genome of the diatom Chaetoceros tenuissimus carries an ancient integrated fragment of an extant virus.</title>
        <authorList>
            <person name="Hongo Y."/>
            <person name="Kimura K."/>
            <person name="Takaki Y."/>
            <person name="Yoshida Y."/>
            <person name="Baba S."/>
            <person name="Kobayashi G."/>
            <person name="Nagasaki K."/>
            <person name="Hano T."/>
            <person name="Tomaru Y."/>
        </authorList>
    </citation>
    <scope>NUCLEOTIDE SEQUENCE [LARGE SCALE GENOMIC DNA]</scope>
    <source>
        <strain evidence="2 3">NIES-3715</strain>
    </source>
</reference>
<dbReference type="InterPro" id="IPR045052">
    <property type="entry name" value="Copine"/>
</dbReference>